<protein>
    <submittedName>
        <fullName evidence="1">Uncharacterized protein</fullName>
    </submittedName>
</protein>
<dbReference type="EMBL" id="LUGH01000129">
    <property type="protein sequence ID" value="OBZ88821.1"/>
    <property type="molecule type" value="Genomic_DNA"/>
</dbReference>
<dbReference type="Proteomes" id="UP000093000">
    <property type="component" value="Unassembled WGS sequence"/>
</dbReference>
<dbReference type="InParanoid" id="A0A1C7NIA4"/>
<organism evidence="1 2">
    <name type="scientific">Choanephora cucurbitarum</name>
    <dbReference type="NCBI Taxonomy" id="101091"/>
    <lineage>
        <taxon>Eukaryota</taxon>
        <taxon>Fungi</taxon>
        <taxon>Fungi incertae sedis</taxon>
        <taxon>Mucoromycota</taxon>
        <taxon>Mucoromycotina</taxon>
        <taxon>Mucoromycetes</taxon>
        <taxon>Mucorales</taxon>
        <taxon>Mucorineae</taxon>
        <taxon>Choanephoraceae</taxon>
        <taxon>Choanephoroideae</taxon>
        <taxon>Choanephora</taxon>
    </lineage>
</organism>
<gene>
    <name evidence="1" type="ORF">A0J61_03119</name>
</gene>
<comment type="caution">
    <text evidence="1">The sequence shown here is derived from an EMBL/GenBank/DDBJ whole genome shotgun (WGS) entry which is preliminary data.</text>
</comment>
<reference evidence="1 2" key="1">
    <citation type="submission" date="2016-03" db="EMBL/GenBank/DDBJ databases">
        <title>Choanephora cucurbitarum.</title>
        <authorList>
            <person name="Min B."/>
            <person name="Park H."/>
            <person name="Park J.-H."/>
            <person name="Shin H.-D."/>
            <person name="Choi I.-G."/>
        </authorList>
    </citation>
    <scope>NUCLEOTIDE SEQUENCE [LARGE SCALE GENOMIC DNA]</scope>
    <source>
        <strain evidence="1 2">KUS-F28377</strain>
    </source>
</reference>
<sequence length="126" mass="14376">MWKHRESHLVDIYKTNPESEKKATMQTSDAKPIYPGCEFDVFQSTTQSKEDQFAPLYSVEKVTPKPIEPYQAEDVYAQANQTTNKHATPSIAHVFIQPTASIHTPIANMFLEKQKDDSNQVDLEYA</sequence>
<dbReference type="OrthoDB" id="2219730at2759"/>
<accession>A0A1C7NIA4</accession>
<name>A0A1C7NIA4_9FUNG</name>
<dbReference type="AlphaFoldDB" id="A0A1C7NIA4"/>
<evidence type="ECO:0000313" key="1">
    <source>
        <dbReference type="EMBL" id="OBZ88821.1"/>
    </source>
</evidence>
<keyword evidence="2" id="KW-1185">Reference proteome</keyword>
<evidence type="ECO:0000313" key="2">
    <source>
        <dbReference type="Proteomes" id="UP000093000"/>
    </source>
</evidence>
<proteinExistence type="predicted"/>